<evidence type="ECO:0000313" key="2">
    <source>
        <dbReference type="EMBL" id="RXI24732.1"/>
    </source>
</evidence>
<dbReference type="EMBL" id="NXIC01000009">
    <property type="protein sequence ID" value="RXI24732.1"/>
    <property type="molecule type" value="Genomic_DNA"/>
</dbReference>
<proteinExistence type="predicted"/>
<dbReference type="RefSeq" id="WP_115588508.1">
    <property type="nucleotide sequence ID" value="NZ_CP032099.1"/>
</dbReference>
<gene>
    <name evidence="1" type="ORF">ASKIR_0760</name>
    <name evidence="2" type="ORF">CP959_09870</name>
</gene>
<evidence type="ECO:0000313" key="1">
    <source>
        <dbReference type="EMBL" id="AXX84583.1"/>
    </source>
</evidence>
<dbReference type="Proteomes" id="UP000290580">
    <property type="component" value="Unassembled WGS sequence"/>
</dbReference>
<dbReference type="Proteomes" id="UP000262029">
    <property type="component" value="Chromosome"/>
</dbReference>
<organism evidence="1 3">
    <name type="scientific">Aliarcobacter skirrowii CCUG 10374</name>
    <dbReference type="NCBI Taxonomy" id="1032239"/>
    <lineage>
        <taxon>Bacteria</taxon>
        <taxon>Pseudomonadati</taxon>
        <taxon>Campylobacterota</taxon>
        <taxon>Epsilonproteobacteria</taxon>
        <taxon>Campylobacterales</taxon>
        <taxon>Arcobacteraceae</taxon>
        <taxon>Aliarcobacter</taxon>
    </lineage>
</organism>
<evidence type="ECO:0008006" key="5">
    <source>
        <dbReference type="Google" id="ProtNLM"/>
    </source>
</evidence>
<evidence type="ECO:0000313" key="3">
    <source>
        <dbReference type="Proteomes" id="UP000262029"/>
    </source>
</evidence>
<dbReference type="AlphaFoldDB" id="A0AAD0WN64"/>
<sequence>MGRDVTLYPKKATRDELKKYLEDLGFEKCGHFWDWPKGTINYSWFDYEDFKSIDGVSADIFPVSDDELSITGNEWALHVRNLYSASWHDVKMFNNVLRGARKLFGGTLQGDYGANRYAQLWDDKSTPISRGITAIYSHVRQEISAVKFALPEPSIQQLKPADGKIDDFIEYTQTLDPSRVIYNGLVPFAVSMFEFFFSQAFQVLIKYDPVALKKRGEHRQKLDFETLLEVEKKDATIENIIARNYTFQNLNQLNKAYKEWLGIDVRNILYKKKKIGRSVTFLENRISEIIEYRHGIIHHFAIDRSLTKEGYVHMLETIEKGIEEFILFVEKKYNFKMDEHA</sequence>
<accession>A0AAD0WN64</accession>
<protein>
    <recommendedName>
        <fullName evidence="5">RiboL-PSP-HEPN domain-containing protein</fullName>
    </recommendedName>
</protein>
<reference evidence="1 3" key="2">
    <citation type="submission" date="2018-08" db="EMBL/GenBank/DDBJ databases">
        <title>Complete genome of the Arcobacter skirrowii type strain LMG 6621.</title>
        <authorList>
            <person name="Miller W.G."/>
            <person name="Yee E."/>
            <person name="Bono J.L."/>
        </authorList>
    </citation>
    <scope>NUCLEOTIDE SEQUENCE [LARGE SCALE GENOMIC DNA]</scope>
    <source>
        <strain evidence="1 3">CCUG 10374</strain>
    </source>
</reference>
<dbReference type="GeneID" id="61750512"/>
<dbReference type="EMBL" id="CP032099">
    <property type="protein sequence ID" value="AXX84583.1"/>
    <property type="molecule type" value="Genomic_DNA"/>
</dbReference>
<name>A0AAD0WN64_9BACT</name>
<reference evidence="2 4" key="1">
    <citation type="submission" date="2017-09" db="EMBL/GenBank/DDBJ databases">
        <title>Genomics of the genus Arcobacter.</title>
        <authorList>
            <person name="Perez-Cataluna A."/>
            <person name="Figueras M.J."/>
            <person name="Salas-Masso N."/>
        </authorList>
    </citation>
    <scope>NUCLEOTIDE SEQUENCE [LARGE SCALE GENOMIC DNA]</scope>
    <source>
        <strain evidence="2 4">LMG 6621</strain>
    </source>
</reference>
<evidence type="ECO:0000313" key="4">
    <source>
        <dbReference type="Proteomes" id="UP000290580"/>
    </source>
</evidence>
<keyword evidence="4" id="KW-1185">Reference proteome</keyword>